<gene>
    <name evidence="2" type="ORF">BLNAU_11520</name>
</gene>
<evidence type="ECO:0000313" key="2">
    <source>
        <dbReference type="EMBL" id="KAK2953520.1"/>
    </source>
</evidence>
<feature type="region of interest" description="Disordered" evidence="1">
    <location>
        <begin position="78"/>
        <end position="110"/>
    </location>
</feature>
<accession>A0ABQ9XQM0</accession>
<evidence type="ECO:0000256" key="1">
    <source>
        <dbReference type="SAM" id="MobiDB-lite"/>
    </source>
</evidence>
<reference evidence="2 3" key="1">
    <citation type="journal article" date="2022" name="bioRxiv">
        <title>Genomics of Preaxostyla Flagellates Illuminates Evolutionary Transitions and the Path Towards Mitochondrial Loss.</title>
        <authorList>
            <person name="Novak L.V.F."/>
            <person name="Treitli S.C."/>
            <person name="Pyrih J."/>
            <person name="Halakuc P."/>
            <person name="Pipaliya S.V."/>
            <person name="Vacek V."/>
            <person name="Brzon O."/>
            <person name="Soukal P."/>
            <person name="Eme L."/>
            <person name="Dacks J.B."/>
            <person name="Karnkowska A."/>
            <person name="Elias M."/>
            <person name="Hampl V."/>
        </authorList>
    </citation>
    <scope>NUCLEOTIDE SEQUENCE [LARGE SCALE GENOMIC DNA]</scope>
    <source>
        <strain evidence="2">NAU3</strain>
        <tissue evidence="2">Gut</tissue>
    </source>
</reference>
<evidence type="ECO:0000313" key="3">
    <source>
        <dbReference type="Proteomes" id="UP001281761"/>
    </source>
</evidence>
<proteinExistence type="predicted"/>
<protein>
    <submittedName>
        <fullName evidence="2">Uncharacterized protein</fullName>
    </submittedName>
</protein>
<sequence>MSEQKVKPLSQQKLCTELVKTVNEYTQIFQALSNTDVSKEVLRVAANLSSEEKVVDETAQFVQAISKNISMLNQTLETTHQAIKGKPREGTRDQASIQPKDDEDDDDDED</sequence>
<keyword evidence="3" id="KW-1185">Reference proteome</keyword>
<dbReference type="Proteomes" id="UP001281761">
    <property type="component" value="Unassembled WGS sequence"/>
</dbReference>
<feature type="compositionally biased region" description="Acidic residues" evidence="1">
    <location>
        <begin position="101"/>
        <end position="110"/>
    </location>
</feature>
<name>A0ABQ9XQM0_9EUKA</name>
<comment type="caution">
    <text evidence="2">The sequence shown here is derived from an EMBL/GenBank/DDBJ whole genome shotgun (WGS) entry which is preliminary data.</text>
</comment>
<dbReference type="EMBL" id="JARBJD010000090">
    <property type="protein sequence ID" value="KAK2953520.1"/>
    <property type="molecule type" value="Genomic_DNA"/>
</dbReference>
<organism evidence="2 3">
    <name type="scientific">Blattamonas nauphoetae</name>
    <dbReference type="NCBI Taxonomy" id="2049346"/>
    <lineage>
        <taxon>Eukaryota</taxon>
        <taxon>Metamonada</taxon>
        <taxon>Preaxostyla</taxon>
        <taxon>Oxymonadida</taxon>
        <taxon>Blattamonas</taxon>
    </lineage>
</organism>